<dbReference type="EnsemblBacteria" id="ABK78530">
    <property type="protein sequence ID" value="ABK78530"/>
    <property type="gene ID" value="CENSYa_1921"/>
</dbReference>
<evidence type="ECO:0000313" key="1">
    <source>
        <dbReference type="EMBL" id="ABK78530.1"/>
    </source>
</evidence>
<dbReference type="Proteomes" id="UP000000758">
    <property type="component" value="Chromosome"/>
</dbReference>
<dbReference type="STRING" id="414004.CENSYa_1921"/>
<dbReference type="EMBL" id="DP000238">
    <property type="protein sequence ID" value="ABK78530.1"/>
    <property type="molecule type" value="Genomic_DNA"/>
</dbReference>
<proteinExistence type="predicted"/>
<dbReference type="HOGENOM" id="CLU_125803_0_0_2"/>
<name>A0RYW3_CENSY</name>
<accession>A0RYW3</accession>
<keyword evidence="2" id="KW-1185">Reference proteome</keyword>
<organism evidence="1 2">
    <name type="scientific">Cenarchaeum symbiosum (strain A)</name>
    <dbReference type="NCBI Taxonomy" id="414004"/>
    <lineage>
        <taxon>Archaea</taxon>
        <taxon>Nitrososphaerota</taxon>
        <taxon>Candidatus Cenarchaeales</taxon>
        <taxon>Candidatus Cenarchaeaceae</taxon>
        <taxon>Candidatus Cenarchaeum</taxon>
    </lineage>
</organism>
<dbReference type="KEGG" id="csy:CENSYa_1921"/>
<dbReference type="AlphaFoldDB" id="A0RYW3"/>
<reference evidence="1 2" key="1">
    <citation type="journal article" date="2006" name="Proc. Natl. Acad. Sci. U.S.A.">
        <title>Genomic analysis of the uncultivated marine crenarchaeote Cenarchaeum symbiosum.</title>
        <authorList>
            <person name="Hallam S.J."/>
            <person name="Konstantinidis K.T."/>
            <person name="Putnam N."/>
            <person name="Schleper C."/>
            <person name="Watanabe Y."/>
            <person name="Sugahara J."/>
            <person name="Preston C."/>
            <person name="de la Torre J."/>
            <person name="Richardson P.M."/>
            <person name="DeLong E.F."/>
        </authorList>
    </citation>
    <scope>NUCLEOTIDE SEQUENCE [LARGE SCALE GENOMIC DNA]</scope>
    <source>
        <strain evidence="2">A</strain>
    </source>
</reference>
<sequence length="148" mass="17097">MSEIREYLDFEVIKERWNVYDLEDGTKIKTRMMLYNVWLGTDNSGSKKYLCDIRKAEVLLCDPSMQGEKDQTDYTPEQLGQSIEKDACQYTTTSYEPSEYTFGDNARMFIHSNMGRISRTSIFDSGGNRIYSYDLASSPSICQDRLQG</sequence>
<evidence type="ECO:0000313" key="2">
    <source>
        <dbReference type="Proteomes" id="UP000000758"/>
    </source>
</evidence>
<protein>
    <submittedName>
        <fullName evidence="1">Uncharacterized protein</fullName>
    </submittedName>
</protein>
<gene>
    <name evidence="1" type="ordered locus">CENSYa_1921</name>
</gene>